<dbReference type="SUPFAM" id="SSF102114">
    <property type="entry name" value="Radical SAM enzymes"/>
    <property type="match status" value="1"/>
</dbReference>
<dbReference type="InterPro" id="IPR058240">
    <property type="entry name" value="rSAM_sf"/>
</dbReference>
<dbReference type="AlphaFoldDB" id="A0A0A2EBD0"/>
<keyword evidence="2" id="KW-0004">4Fe-4S</keyword>
<dbReference type="NCBIfam" id="TIGR03942">
    <property type="entry name" value="sulfatase_rSAM"/>
    <property type="match status" value="1"/>
</dbReference>
<dbReference type="GO" id="GO:0016491">
    <property type="term" value="F:oxidoreductase activity"/>
    <property type="evidence" value="ECO:0007669"/>
    <property type="project" value="InterPro"/>
</dbReference>
<dbReference type="eggNOG" id="COG0641">
    <property type="taxonomic scope" value="Bacteria"/>
</dbReference>
<evidence type="ECO:0000259" key="9">
    <source>
        <dbReference type="PROSITE" id="PS51918"/>
    </source>
</evidence>
<dbReference type="InterPro" id="IPR034491">
    <property type="entry name" value="Anaerob_Ser_sulfatase-maturase"/>
</dbReference>
<dbReference type="Pfam" id="PF13186">
    <property type="entry name" value="SPASM"/>
    <property type="match status" value="1"/>
</dbReference>
<dbReference type="RefSeq" id="WP_036873224.1">
    <property type="nucleotide sequence ID" value="NZ_JASBZX010000002.1"/>
</dbReference>
<dbReference type="GO" id="GO:0051539">
    <property type="term" value="F:4 iron, 4 sulfur cluster binding"/>
    <property type="evidence" value="ECO:0007669"/>
    <property type="project" value="UniProtKB-KW"/>
</dbReference>
<evidence type="ECO:0000256" key="5">
    <source>
        <dbReference type="ARBA" id="ARBA00023004"/>
    </source>
</evidence>
<feature type="domain" description="4Fe-4S ferredoxin-type" evidence="8">
    <location>
        <begin position="349"/>
        <end position="383"/>
    </location>
</feature>
<name>A0A0A2EBD0_9PORP</name>
<sequence length="437" mass="50776">MIKNGSNPVITAAPWGKPFTMMAKPGGAVCNMQCDYCYYLDKINWYKEKQKTQLSYIMSDELLEFFIRNYIASQPSNPVSFIWHGGESLLMPKSFYQRVVELQNKYAGEKTVENALQTNGLLINEDWCRFFKENHFLVGISLDGNERQHNRFRKSAGGQHTFQRVMRAIELMQRFDVSFNVLSTINSFNADDPVGYYSFLKGIGVQYIQFTPIVERLDVKNPDKHAFVSPPDPRKYDSYFYRNKDIYLSSHSVRPDQWGYFLINVFDQWVCCDVGSVFVQLFDAVLANWVGVEPGLCSMARYCGRGGVVEWNGDIYSCDHYVFPDFYLGNLKEHNLFDLMHTDEQLSFGKAKYDSLPDRCMQCQYFFACHGECPKNRISYTSTGEPGLNYLCAGYYRFFEHVAPCMDYMKEKLLKGQSPADIMEWMKSDKKEDEKYQ</sequence>
<protein>
    <submittedName>
        <fullName evidence="10">Anaerobic sulfatase-maturase</fullName>
    </submittedName>
</protein>
<comment type="similarity">
    <text evidence="7">Belongs to the radical SAM superfamily. Anaerobic sulfatase-maturating enzyme family.</text>
</comment>
<dbReference type="PROSITE" id="PS51918">
    <property type="entry name" value="RADICAL_SAM"/>
    <property type="match status" value="1"/>
</dbReference>
<dbReference type="InterPro" id="IPR013785">
    <property type="entry name" value="Aldolase_TIM"/>
</dbReference>
<dbReference type="PANTHER" id="PTHR43273">
    <property type="entry name" value="ANAEROBIC SULFATASE-MATURATING ENZYME HOMOLOG ASLB-RELATED"/>
    <property type="match status" value="1"/>
</dbReference>
<dbReference type="SFLD" id="SFLDG01386">
    <property type="entry name" value="main_SPASM_domain-containing"/>
    <property type="match status" value="1"/>
</dbReference>
<reference evidence="10 11" key="1">
    <citation type="submission" date="2014-09" db="EMBL/GenBank/DDBJ databases">
        <title>Draft Genome Sequence of Porphyromonas macacae COT-192_OH2859.</title>
        <authorList>
            <person name="Wallis C."/>
            <person name="Deusch O."/>
            <person name="O'Flynn C."/>
            <person name="Davis I."/>
            <person name="Horsfall A."/>
            <person name="Kirkwood N."/>
            <person name="Harris S."/>
            <person name="Eisen J.A."/>
            <person name="Coil D.A."/>
            <person name="Darling A.E."/>
            <person name="Jospin G."/>
            <person name="Alexiev A."/>
        </authorList>
    </citation>
    <scope>NUCLEOTIDE SEQUENCE [LARGE SCALE GENOMIC DNA]</scope>
    <source>
        <strain evidence="11">COT-192 OH2859</strain>
    </source>
</reference>
<evidence type="ECO:0000313" key="11">
    <source>
        <dbReference type="Proteomes" id="UP000030103"/>
    </source>
</evidence>
<dbReference type="SFLD" id="SFLDG01072">
    <property type="entry name" value="dehydrogenase_like"/>
    <property type="match status" value="1"/>
</dbReference>
<evidence type="ECO:0000256" key="6">
    <source>
        <dbReference type="ARBA" id="ARBA00023014"/>
    </source>
</evidence>
<dbReference type="STRING" id="28115.HQ47_03160"/>
<dbReference type="OrthoDB" id="9808591at2"/>
<evidence type="ECO:0000256" key="7">
    <source>
        <dbReference type="ARBA" id="ARBA00023601"/>
    </source>
</evidence>
<keyword evidence="6" id="KW-0411">Iron-sulfur</keyword>
<keyword evidence="5" id="KW-0408">Iron</keyword>
<dbReference type="PANTHER" id="PTHR43273:SF3">
    <property type="entry name" value="ANAEROBIC SULFATASE-MATURATING ENZYME HOMOLOG ASLB-RELATED"/>
    <property type="match status" value="1"/>
</dbReference>
<dbReference type="InterPro" id="IPR007197">
    <property type="entry name" value="rSAM"/>
</dbReference>
<comment type="cofactor">
    <cofactor evidence="1">
        <name>[4Fe-4S] cluster</name>
        <dbReference type="ChEBI" id="CHEBI:49883"/>
    </cofactor>
</comment>
<dbReference type="CDD" id="cd21120">
    <property type="entry name" value="SPASM_anSME"/>
    <property type="match status" value="1"/>
</dbReference>
<feature type="domain" description="Radical SAM core" evidence="9">
    <location>
        <begin position="15"/>
        <end position="249"/>
    </location>
</feature>
<proteinExistence type="inferred from homology"/>
<dbReference type="CDD" id="cd01335">
    <property type="entry name" value="Radical_SAM"/>
    <property type="match status" value="1"/>
</dbReference>
<dbReference type="Pfam" id="PF04055">
    <property type="entry name" value="Radical_SAM"/>
    <property type="match status" value="1"/>
</dbReference>
<dbReference type="PROSITE" id="PS51379">
    <property type="entry name" value="4FE4S_FER_2"/>
    <property type="match status" value="1"/>
</dbReference>
<dbReference type="SFLD" id="SFLDF00285">
    <property type="entry name" value="anaerobic_Ser-type_sulfatase-m"/>
    <property type="match status" value="1"/>
</dbReference>
<keyword evidence="11" id="KW-1185">Reference proteome</keyword>
<dbReference type="InterPro" id="IPR023885">
    <property type="entry name" value="4Fe4S-binding_SPASM_dom"/>
</dbReference>
<dbReference type="GO" id="GO:0046872">
    <property type="term" value="F:metal ion binding"/>
    <property type="evidence" value="ECO:0007669"/>
    <property type="project" value="UniProtKB-KW"/>
</dbReference>
<evidence type="ECO:0000259" key="8">
    <source>
        <dbReference type="PROSITE" id="PS51379"/>
    </source>
</evidence>
<dbReference type="NCBIfam" id="NF010308">
    <property type="entry name" value="PRK13745.1"/>
    <property type="match status" value="1"/>
</dbReference>
<dbReference type="SFLD" id="SFLDG01067">
    <property type="entry name" value="SPASM/twitch_domain_containing"/>
    <property type="match status" value="1"/>
</dbReference>
<dbReference type="InterPro" id="IPR017896">
    <property type="entry name" value="4Fe4S_Fe-S-bd"/>
</dbReference>
<dbReference type="Gene3D" id="3.20.20.70">
    <property type="entry name" value="Aldolase class I"/>
    <property type="match status" value="1"/>
</dbReference>
<dbReference type="InterPro" id="IPR047207">
    <property type="entry name" value="SPASM_anSME"/>
</dbReference>
<dbReference type="Proteomes" id="UP000030103">
    <property type="component" value="Unassembled WGS sequence"/>
</dbReference>
<dbReference type="SFLD" id="SFLDS00029">
    <property type="entry name" value="Radical_SAM"/>
    <property type="match status" value="1"/>
</dbReference>
<evidence type="ECO:0000256" key="3">
    <source>
        <dbReference type="ARBA" id="ARBA00022691"/>
    </source>
</evidence>
<comment type="caution">
    <text evidence="10">The sequence shown here is derived from an EMBL/GenBank/DDBJ whole genome shotgun (WGS) entry which is preliminary data.</text>
</comment>
<dbReference type="SFLD" id="SFLDG01384">
    <property type="entry name" value="thioether_bond_formation_requi"/>
    <property type="match status" value="1"/>
</dbReference>
<evidence type="ECO:0000256" key="2">
    <source>
        <dbReference type="ARBA" id="ARBA00022485"/>
    </source>
</evidence>
<dbReference type="NCBIfam" id="TIGR04085">
    <property type="entry name" value="rSAM_more_4Fe4S"/>
    <property type="match status" value="1"/>
</dbReference>
<dbReference type="InterPro" id="IPR023867">
    <property type="entry name" value="Sulphatase_maturase_rSAM"/>
</dbReference>
<organism evidence="10 11">
    <name type="scientific">Porphyromonas macacae</name>
    <dbReference type="NCBI Taxonomy" id="28115"/>
    <lineage>
        <taxon>Bacteria</taxon>
        <taxon>Pseudomonadati</taxon>
        <taxon>Bacteroidota</taxon>
        <taxon>Bacteroidia</taxon>
        <taxon>Bacteroidales</taxon>
        <taxon>Porphyromonadaceae</taxon>
        <taxon>Porphyromonas</taxon>
    </lineage>
</organism>
<evidence type="ECO:0000313" key="10">
    <source>
        <dbReference type="EMBL" id="KGN74927.1"/>
    </source>
</evidence>
<keyword evidence="3" id="KW-0949">S-adenosyl-L-methionine</keyword>
<accession>A0A0A2EBD0</accession>
<keyword evidence="4" id="KW-0479">Metal-binding</keyword>
<gene>
    <name evidence="10" type="ORF">HQ47_03160</name>
</gene>
<evidence type="ECO:0000256" key="4">
    <source>
        <dbReference type="ARBA" id="ARBA00022723"/>
    </source>
</evidence>
<evidence type="ECO:0000256" key="1">
    <source>
        <dbReference type="ARBA" id="ARBA00001966"/>
    </source>
</evidence>
<dbReference type="EMBL" id="JRFA01000009">
    <property type="protein sequence ID" value="KGN74927.1"/>
    <property type="molecule type" value="Genomic_DNA"/>
</dbReference>